<comment type="similarity">
    <text evidence="3 8">Belongs to the PIGW family.</text>
</comment>
<feature type="region of interest" description="Disordered" evidence="9">
    <location>
        <begin position="164"/>
        <end position="197"/>
    </location>
</feature>
<feature type="transmembrane region" description="Helical" evidence="8">
    <location>
        <begin position="399"/>
        <end position="420"/>
    </location>
</feature>
<gene>
    <name evidence="10" type="ORF">SAPINGB_P004533</name>
</gene>
<feature type="transmembrane region" description="Helical" evidence="8">
    <location>
        <begin position="459"/>
        <end position="476"/>
    </location>
</feature>
<evidence type="ECO:0000256" key="3">
    <source>
        <dbReference type="ARBA" id="ARBA00007559"/>
    </source>
</evidence>
<dbReference type="Pfam" id="PF06423">
    <property type="entry name" value="GWT1"/>
    <property type="match status" value="1"/>
</dbReference>
<keyword evidence="8" id="KW-0808">Transferase</keyword>
<keyword evidence="6 8" id="KW-1133">Transmembrane helix</keyword>
<dbReference type="PANTHER" id="PTHR20661:SF0">
    <property type="entry name" value="PHOSPHATIDYLINOSITOL-GLYCAN BIOSYNTHESIS CLASS W PROTEIN"/>
    <property type="match status" value="1"/>
</dbReference>
<keyword evidence="8" id="KW-0012">Acyltransferase</keyword>
<evidence type="ECO:0000256" key="1">
    <source>
        <dbReference type="ARBA" id="ARBA00004477"/>
    </source>
</evidence>
<dbReference type="GeneID" id="43583348"/>
<dbReference type="EMBL" id="CABVLU010000003">
    <property type="protein sequence ID" value="VVT55311.1"/>
    <property type="molecule type" value="Genomic_DNA"/>
</dbReference>
<feature type="transmembrane region" description="Helical" evidence="8">
    <location>
        <begin position="352"/>
        <end position="370"/>
    </location>
</feature>
<keyword evidence="8" id="KW-0256">Endoplasmic reticulum</keyword>
<dbReference type="InterPro" id="IPR009447">
    <property type="entry name" value="PIGW/GWT1"/>
</dbReference>
<dbReference type="GO" id="GO:0072659">
    <property type="term" value="P:protein localization to plasma membrane"/>
    <property type="evidence" value="ECO:0007669"/>
    <property type="project" value="TreeGrafter"/>
</dbReference>
<comment type="function">
    <text evidence="8">A acetyltransferase, which acetylates the inositol ring of phosphatidylinositol during biosynthesis of GPI-anchor.</text>
</comment>
<reference evidence="10 11" key="1">
    <citation type="submission" date="2019-09" db="EMBL/GenBank/DDBJ databases">
        <authorList>
            <person name="Brejova B."/>
        </authorList>
    </citation>
    <scope>NUCLEOTIDE SEQUENCE [LARGE SCALE GENOMIC DNA]</scope>
</reference>
<evidence type="ECO:0000313" key="11">
    <source>
        <dbReference type="Proteomes" id="UP000398389"/>
    </source>
</evidence>
<organism evidence="10 11">
    <name type="scientific">Magnusiomyces paraingens</name>
    <dbReference type="NCBI Taxonomy" id="2606893"/>
    <lineage>
        <taxon>Eukaryota</taxon>
        <taxon>Fungi</taxon>
        <taxon>Dikarya</taxon>
        <taxon>Ascomycota</taxon>
        <taxon>Saccharomycotina</taxon>
        <taxon>Dipodascomycetes</taxon>
        <taxon>Dipodascales</taxon>
        <taxon>Dipodascaceae</taxon>
        <taxon>Magnusiomyces</taxon>
    </lineage>
</organism>
<keyword evidence="7 8" id="KW-0472">Membrane</keyword>
<evidence type="ECO:0000256" key="4">
    <source>
        <dbReference type="ARBA" id="ARBA00022502"/>
    </source>
</evidence>
<sequence length="594" mass="65443">MDTSDAILSSTTTIGSVHTASPTPLSIKQRKENFVSGLTGGSVSEIYICTLIAISSYLAWAVIQSRLGFFPVSNTSSSSSSSSSSSKTSKLSHQSIQKIIALLLSIPTLVDVTLNWLTSLLSITTYSGHPLLLNAAVLIPTLYILATRPRKSLAQLEQISNPSINKINTSKDSKDTNKKDHQQQQQQQQQQQPTNTPSLLKTYLPHHSFLSVYRGQMMILTCLAIIAVDFPIFPRRFAKVETWGTSLMDLGVGSFVFSMGLVSSRATLSSTFTNSVAPFFSTLIKTLRGVLTVLLLGLMRLYFVKSLDYQEHVTEYGIHWNFFMTLGFLPLFVTIIDSIAPPRKQSKDGTPIKSFTIPTVFLALIIAIVYEYALDKLGLVAWIITAPRVNLLSQNKEGVCSFIGYFSIFLFGKATGYYTLPSTVSYKALLYPQTRSEFLASKSTPAQGNPKTAARVRRLYMLLISSFAFHIAYFTARKLLRLQVSRRFANLPYVLWIGAYNTLNLAFFAAVELAVFGNPDAYPYEMLVPASVDSVNSSGLFIFLLANVSTGLINMSLNTLDASPQVALAVLSLYALFLYTVGTVLKQLGIVIRL</sequence>
<dbReference type="AlphaFoldDB" id="A0A5E8BW36"/>
<keyword evidence="5 8" id="KW-0812">Transmembrane</keyword>
<proteinExistence type="inferred from homology"/>
<comment type="pathway">
    <text evidence="2 8">Glycolipid biosynthesis; glycosylphosphatidylinositol-anchor biosynthesis.</text>
</comment>
<keyword evidence="4 8" id="KW-0337">GPI-anchor biosynthesis</keyword>
<evidence type="ECO:0000256" key="8">
    <source>
        <dbReference type="RuleBase" id="RU280819"/>
    </source>
</evidence>
<dbReference type="GO" id="GO:0005789">
    <property type="term" value="C:endoplasmic reticulum membrane"/>
    <property type="evidence" value="ECO:0007669"/>
    <property type="project" value="UniProtKB-SubCell"/>
</dbReference>
<evidence type="ECO:0000256" key="6">
    <source>
        <dbReference type="ARBA" id="ARBA00022989"/>
    </source>
</evidence>
<feature type="transmembrane region" description="Helical" evidence="8">
    <location>
        <begin position="129"/>
        <end position="146"/>
    </location>
</feature>
<dbReference type="GO" id="GO:0032216">
    <property type="term" value="F:glucosaminyl-phosphatidylinositol O-acyltransferase activity"/>
    <property type="evidence" value="ECO:0007669"/>
    <property type="project" value="TreeGrafter"/>
</dbReference>
<dbReference type="UniPathway" id="UPA00196"/>
<feature type="transmembrane region" description="Helical" evidence="8">
    <location>
        <begin position="217"/>
        <end position="234"/>
    </location>
</feature>
<feature type="transmembrane region" description="Helical" evidence="8">
    <location>
        <begin position="535"/>
        <end position="554"/>
    </location>
</feature>
<feature type="transmembrane region" description="Helical" evidence="8">
    <location>
        <begin position="99"/>
        <end position="117"/>
    </location>
</feature>
<feature type="compositionally biased region" description="Low complexity" evidence="9">
    <location>
        <begin position="183"/>
        <end position="192"/>
    </location>
</feature>
<evidence type="ECO:0000313" key="10">
    <source>
        <dbReference type="EMBL" id="VVT55311.1"/>
    </source>
</evidence>
<dbReference type="PANTHER" id="PTHR20661">
    <property type="entry name" value="PHOSPHATIDYLINOSITOL-GLYCAN BIOSYNTHESIS CLASS W PROTEIN"/>
    <property type="match status" value="1"/>
</dbReference>
<dbReference type="Proteomes" id="UP000398389">
    <property type="component" value="Unassembled WGS sequence"/>
</dbReference>
<name>A0A5E8BW36_9ASCO</name>
<evidence type="ECO:0000256" key="7">
    <source>
        <dbReference type="ARBA" id="ARBA00023136"/>
    </source>
</evidence>
<dbReference type="EC" id="2.3.-.-" evidence="8"/>
<comment type="subcellular location">
    <subcellularLocation>
        <location evidence="1 8">Endoplasmic reticulum membrane</location>
        <topology evidence="1 8">Multi-pass membrane protein</topology>
    </subcellularLocation>
</comment>
<evidence type="ECO:0000256" key="5">
    <source>
        <dbReference type="ARBA" id="ARBA00022692"/>
    </source>
</evidence>
<protein>
    <recommendedName>
        <fullName evidence="8">GPI-anchored wall transfer protein</fullName>
        <ecNumber evidence="8">2.3.-.-</ecNumber>
    </recommendedName>
</protein>
<dbReference type="RefSeq" id="XP_031855139.1">
    <property type="nucleotide sequence ID" value="XM_031999248.1"/>
</dbReference>
<dbReference type="OrthoDB" id="15270at2759"/>
<evidence type="ECO:0000256" key="2">
    <source>
        <dbReference type="ARBA" id="ARBA00004687"/>
    </source>
</evidence>
<feature type="transmembrane region" description="Helical" evidence="8">
    <location>
        <begin position="566"/>
        <end position="585"/>
    </location>
</feature>
<dbReference type="GO" id="GO:0006506">
    <property type="term" value="P:GPI anchor biosynthetic process"/>
    <property type="evidence" value="ECO:0007669"/>
    <property type="project" value="UniProtKB-UniPathway"/>
</dbReference>
<feature type="transmembrane region" description="Helical" evidence="8">
    <location>
        <begin position="276"/>
        <end position="298"/>
    </location>
</feature>
<accession>A0A5E8BW36</accession>
<feature type="transmembrane region" description="Helical" evidence="8">
    <location>
        <begin position="488"/>
        <end position="515"/>
    </location>
</feature>
<feature type="transmembrane region" description="Helical" evidence="8">
    <location>
        <begin position="318"/>
        <end position="340"/>
    </location>
</feature>
<feature type="compositionally biased region" description="Basic and acidic residues" evidence="9">
    <location>
        <begin position="169"/>
        <end position="182"/>
    </location>
</feature>
<feature type="transmembrane region" description="Helical" evidence="8">
    <location>
        <begin position="44"/>
        <end position="63"/>
    </location>
</feature>
<keyword evidence="11" id="KW-1185">Reference proteome</keyword>
<evidence type="ECO:0000256" key="9">
    <source>
        <dbReference type="SAM" id="MobiDB-lite"/>
    </source>
</evidence>